<evidence type="ECO:0000313" key="3">
    <source>
        <dbReference type="Proteomes" id="UP001558652"/>
    </source>
</evidence>
<accession>A0ABD0Z1B9</accession>
<dbReference type="InterPro" id="IPR020604">
    <property type="entry name" value="CTF/NFI_DNA-bd-dom"/>
</dbReference>
<sequence>MASNRRNMFYENKKQETREIVEEVHVAKTGVRFPTDLWTLGCLDEFHPFIEALLPHVKSFSYTWFNLQAAKRKYFKKHEKRMSLEEERRCKEELMPHSCGSTTPAILGERSCCIPLFHLLAQWTQHPPQGARSSNSLQGF</sequence>
<dbReference type="EMBL" id="JBFDAA010000008">
    <property type="protein sequence ID" value="KAL1129923.1"/>
    <property type="molecule type" value="Genomic_DNA"/>
</dbReference>
<gene>
    <name evidence="2" type="ORF">AAG570_012867</name>
</gene>
<dbReference type="Proteomes" id="UP001558652">
    <property type="component" value="Unassembled WGS sequence"/>
</dbReference>
<feature type="domain" description="CTF/NF-I" evidence="1">
    <location>
        <begin position="35"/>
        <end position="140"/>
    </location>
</feature>
<dbReference type="PROSITE" id="PS51080">
    <property type="entry name" value="CTF_NFI_2"/>
    <property type="match status" value="1"/>
</dbReference>
<dbReference type="PANTHER" id="PTHR11492:SF8">
    <property type="entry name" value="NUCLEAR FACTOR I, ISOFORM B"/>
    <property type="match status" value="1"/>
</dbReference>
<proteinExistence type="predicted"/>
<keyword evidence="3" id="KW-1185">Reference proteome</keyword>
<organism evidence="2 3">
    <name type="scientific">Ranatra chinensis</name>
    <dbReference type="NCBI Taxonomy" id="642074"/>
    <lineage>
        <taxon>Eukaryota</taxon>
        <taxon>Metazoa</taxon>
        <taxon>Ecdysozoa</taxon>
        <taxon>Arthropoda</taxon>
        <taxon>Hexapoda</taxon>
        <taxon>Insecta</taxon>
        <taxon>Pterygota</taxon>
        <taxon>Neoptera</taxon>
        <taxon>Paraneoptera</taxon>
        <taxon>Hemiptera</taxon>
        <taxon>Heteroptera</taxon>
        <taxon>Panheteroptera</taxon>
        <taxon>Nepomorpha</taxon>
        <taxon>Nepidae</taxon>
        <taxon>Ranatrinae</taxon>
        <taxon>Ranatra</taxon>
    </lineage>
</organism>
<dbReference type="GO" id="GO:0010468">
    <property type="term" value="P:regulation of gene expression"/>
    <property type="evidence" value="ECO:0007669"/>
    <property type="project" value="UniProtKB-ARBA"/>
</dbReference>
<protein>
    <recommendedName>
        <fullName evidence="1">CTF/NF-I domain-containing protein</fullName>
    </recommendedName>
</protein>
<comment type="caution">
    <text evidence="2">The sequence shown here is derived from an EMBL/GenBank/DDBJ whole genome shotgun (WGS) entry which is preliminary data.</text>
</comment>
<evidence type="ECO:0000259" key="1">
    <source>
        <dbReference type="PROSITE" id="PS51080"/>
    </source>
</evidence>
<evidence type="ECO:0000313" key="2">
    <source>
        <dbReference type="EMBL" id="KAL1129923.1"/>
    </source>
</evidence>
<dbReference type="PANTHER" id="PTHR11492">
    <property type="entry name" value="NUCLEAR FACTOR I"/>
    <property type="match status" value="1"/>
</dbReference>
<dbReference type="InterPro" id="IPR000647">
    <property type="entry name" value="CTF/NFI"/>
</dbReference>
<reference evidence="2 3" key="1">
    <citation type="submission" date="2024-07" db="EMBL/GenBank/DDBJ databases">
        <title>Chromosome-level genome assembly of the water stick insect Ranatra chinensis (Heteroptera: Nepidae).</title>
        <authorList>
            <person name="Liu X."/>
        </authorList>
    </citation>
    <scope>NUCLEOTIDE SEQUENCE [LARGE SCALE GENOMIC DNA]</scope>
    <source>
        <strain evidence="2">Cailab_2021Rc</strain>
        <tissue evidence="2">Muscle</tissue>
    </source>
</reference>
<name>A0ABD0Z1B9_9HEMI</name>
<dbReference type="Pfam" id="PF10524">
    <property type="entry name" value="NfI_DNAbd_pre-N"/>
    <property type="match status" value="1"/>
</dbReference>
<dbReference type="InterPro" id="IPR019548">
    <property type="entry name" value="CTF/NFI_DNA-bd_N"/>
</dbReference>
<dbReference type="AlphaFoldDB" id="A0ABD0Z1B9"/>